<feature type="region of interest" description="Disordered" evidence="1">
    <location>
        <begin position="79"/>
        <end position="141"/>
    </location>
</feature>
<feature type="region of interest" description="Disordered" evidence="1">
    <location>
        <begin position="286"/>
        <end position="310"/>
    </location>
</feature>
<protein>
    <submittedName>
        <fullName evidence="2">Uncharacterized protein</fullName>
    </submittedName>
</protein>
<dbReference type="Proteomes" id="UP000712600">
    <property type="component" value="Unassembled WGS sequence"/>
</dbReference>
<gene>
    <name evidence="2" type="ORF">F2Q69_00005492</name>
</gene>
<dbReference type="AlphaFoldDB" id="A0A8S9PE48"/>
<proteinExistence type="predicted"/>
<organism evidence="2 3">
    <name type="scientific">Brassica cretica</name>
    <name type="common">Mustard</name>
    <dbReference type="NCBI Taxonomy" id="69181"/>
    <lineage>
        <taxon>Eukaryota</taxon>
        <taxon>Viridiplantae</taxon>
        <taxon>Streptophyta</taxon>
        <taxon>Embryophyta</taxon>
        <taxon>Tracheophyta</taxon>
        <taxon>Spermatophyta</taxon>
        <taxon>Magnoliopsida</taxon>
        <taxon>eudicotyledons</taxon>
        <taxon>Gunneridae</taxon>
        <taxon>Pentapetalae</taxon>
        <taxon>rosids</taxon>
        <taxon>malvids</taxon>
        <taxon>Brassicales</taxon>
        <taxon>Brassicaceae</taxon>
        <taxon>Brassiceae</taxon>
        <taxon>Brassica</taxon>
    </lineage>
</organism>
<name>A0A8S9PE48_BRACR</name>
<accession>A0A8S9PE48</accession>
<evidence type="ECO:0000313" key="2">
    <source>
        <dbReference type="EMBL" id="KAF3515328.1"/>
    </source>
</evidence>
<dbReference type="EMBL" id="QGKX02001521">
    <property type="protein sequence ID" value="KAF3515328.1"/>
    <property type="molecule type" value="Genomic_DNA"/>
</dbReference>
<evidence type="ECO:0000313" key="3">
    <source>
        <dbReference type="Proteomes" id="UP000712600"/>
    </source>
</evidence>
<reference evidence="2" key="1">
    <citation type="submission" date="2019-12" db="EMBL/GenBank/DDBJ databases">
        <title>Genome sequencing and annotation of Brassica cretica.</title>
        <authorList>
            <person name="Studholme D.J."/>
            <person name="Sarris P."/>
        </authorList>
    </citation>
    <scope>NUCLEOTIDE SEQUENCE</scope>
    <source>
        <strain evidence="2">PFS-109/04</strain>
        <tissue evidence="2">Leaf</tissue>
    </source>
</reference>
<feature type="region of interest" description="Disordered" evidence="1">
    <location>
        <begin position="227"/>
        <end position="249"/>
    </location>
</feature>
<evidence type="ECO:0000256" key="1">
    <source>
        <dbReference type="SAM" id="MobiDB-lite"/>
    </source>
</evidence>
<comment type="caution">
    <text evidence="2">The sequence shown here is derived from an EMBL/GenBank/DDBJ whole genome shotgun (WGS) entry which is preliminary data.</text>
</comment>
<feature type="compositionally biased region" description="Polar residues" evidence="1">
    <location>
        <begin position="124"/>
        <end position="141"/>
    </location>
</feature>
<sequence length="310" mass="33931">MIGGPRLTTNPPAVAKASTKYTGPYPYGSILRAGSPGLSTTEAGKYTQRHVSFLLSFRRAEHGSLFLLVPAGPGLKPQVRPLQSSVPAGPGPKPQVRPLQSLVPAGPRPKPQVRPVQSLVPASFGSQPQSRPLQSLVSAGSRQKESEEELLEILQAYQATTKRTPLSTRRIPLELFHEETMPKCQEHCCTTSCKGARENASTTLRSAGLHTPYSFGVNGSKRSWRTHVPTTIHPKGKAKPLDTTTRKEGGDALSVNPQGYTHQQLPSTCPCQRRFKTRRRVIEWRPENAESGSPKGKQRAAWTLKDIVKR</sequence>